<evidence type="ECO:0000256" key="3">
    <source>
        <dbReference type="RuleBase" id="RU000687"/>
    </source>
</evidence>
<dbReference type="InterPro" id="IPR018000">
    <property type="entry name" value="Neurotransmitter_ion_chnl_CS"/>
</dbReference>
<keyword evidence="3" id="KW-0407">Ion channel</keyword>
<dbReference type="SUPFAM" id="SSF63712">
    <property type="entry name" value="Nicotinic receptor ligand binding domain-like"/>
    <property type="match status" value="1"/>
</dbReference>
<comment type="caution">
    <text evidence="6">The sequence shown here is derived from an EMBL/GenBank/DDBJ whole genome shotgun (WGS) entry which is preliminary data.</text>
</comment>
<feature type="domain" description="Neurotransmitter-gated ion-channel ligand-binding" evidence="4">
    <location>
        <begin position="2"/>
        <end position="139"/>
    </location>
</feature>
<reference evidence="6" key="2">
    <citation type="submission" date="2018-11" db="EMBL/GenBank/DDBJ databases">
        <title>Trombidioid mite genomics.</title>
        <authorList>
            <person name="Dong X."/>
        </authorList>
    </citation>
    <scope>NUCLEOTIDE SEQUENCE</scope>
    <source>
        <strain evidence="6">UoL-WK</strain>
    </source>
</reference>
<dbReference type="EMBL" id="NCKU01006135">
    <property type="protein sequence ID" value="RWS03809.1"/>
    <property type="molecule type" value="Genomic_DNA"/>
</dbReference>
<accession>A0A3S3NJA2</accession>
<dbReference type="PANTHER" id="PTHR18945">
    <property type="entry name" value="NEUROTRANSMITTER GATED ION CHANNEL"/>
    <property type="match status" value="1"/>
</dbReference>
<proteinExistence type="inferred from homology"/>
<name>A0A3S3NJA2_9ACAR</name>
<dbReference type="GO" id="GO:0016020">
    <property type="term" value="C:membrane"/>
    <property type="evidence" value="ECO:0007669"/>
    <property type="project" value="UniProtKB-SubCell"/>
</dbReference>
<evidence type="ECO:0000259" key="4">
    <source>
        <dbReference type="Pfam" id="PF02931"/>
    </source>
</evidence>
<comment type="subcellular location">
    <subcellularLocation>
        <location evidence="1">Membrane</location>
        <topology evidence="1">Multi-pass membrane protein</topology>
    </subcellularLocation>
</comment>
<dbReference type="InterPro" id="IPR006202">
    <property type="entry name" value="Neur_chan_lig-bd"/>
</dbReference>
<dbReference type="PRINTS" id="PR00252">
    <property type="entry name" value="NRIONCHANNEL"/>
</dbReference>
<dbReference type="STRING" id="1965070.A0A3S3NJA2"/>
<sequence>NQPTKVTLFVSVNYIELVKETRNDLYLDVLMYFEQLWNDPRLKFYNRQLNTIIGGEDIKRLIWVPDTFISNAFNVRAHNVPSPQMFVKINSSGDVWLTVSIKCSQELSSFPCDKQRCHMRFESYAHNANTIIHNLTAIHENGPNVIPNFKIRDYAVENKITQFESGKV</sequence>
<keyword evidence="3" id="KW-0406">Ion transport</keyword>
<dbReference type="PROSITE" id="PS00236">
    <property type="entry name" value="NEUROTR_ION_CHANNEL"/>
    <property type="match status" value="1"/>
</dbReference>
<protein>
    <submittedName>
        <fullName evidence="6">Glycine receptor subunit alpha 3-like 213</fullName>
    </submittedName>
</protein>
<organism evidence="6 7">
    <name type="scientific">Dinothrombium tinctorium</name>
    <dbReference type="NCBI Taxonomy" id="1965070"/>
    <lineage>
        <taxon>Eukaryota</taxon>
        <taxon>Metazoa</taxon>
        <taxon>Ecdysozoa</taxon>
        <taxon>Arthropoda</taxon>
        <taxon>Chelicerata</taxon>
        <taxon>Arachnida</taxon>
        <taxon>Acari</taxon>
        <taxon>Acariformes</taxon>
        <taxon>Trombidiformes</taxon>
        <taxon>Prostigmata</taxon>
        <taxon>Anystina</taxon>
        <taxon>Parasitengona</taxon>
        <taxon>Trombidioidea</taxon>
        <taxon>Trombidiidae</taxon>
        <taxon>Dinothrombium</taxon>
    </lineage>
</organism>
<dbReference type="InterPro" id="IPR006201">
    <property type="entry name" value="Neur_channel"/>
</dbReference>
<keyword evidence="7" id="KW-1185">Reference proteome</keyword>
<dbReference type="GO" id="GO:0004888">
    <property type="term" value="F:transmembrane signaling receptor activity"/>
    <property type="evidence" value="ECO:0007669"/>
    <property type="project" value="InterPro"/>
</dbReference>
<evidence type="ECO:0000256" key="2">
    <source>
        <dbReference type="ARBA" id="ARBA00023136"/>
    </source>
</evidence>
<comment type="similarity">
    <text evidence="3">Belongs to the ligand-gated ion channel (TC 1.A.9) family.</text>
</comment>
<dbReference type="GO" id="GO:0005230">
    <property type="term" value="F:extracellular ligand-gated monoatomic ion channel activity"/>
    <property type="evidence" value="ECO:0007669"/>
    <property type="project" value="InterPro"/>
</dbReference>
<dbReference type="InterPro" id="IPR036734">
    <property type="entry name" value="Neur_chan_lig-bd_sf"/>
</dbReference>
<dbReference type="OrthoDB" id="442503at2759"/>
<dbReference type="Gene3D" id="2.70.170.10">
    <property type="entry name" value="Neurotransmitter-gated ion-channel ligand-binding domain"/>
    <property type="match status" value="1"/>
</dbReference>
<reference evidence="6 7" key="1">
    <citation type="journal article" date="2018" name="Gigascience">
        <title>Genomes of trombidid mites reveal novel predicted allergens and laterally-transferred genes associated with secondary metabolism.</title>
        <authorList>
            <person name="Dong X."/>
            <person name="Chaisiri K."/>
            <person name="Xia D."/>
            <person name="Armstrong S.D."/>
            <person name="Fang Y."/>
            <person name="Donnelly M.J."/>
            <person name="Kadowaki T."/>
            <person name="McGarry J.W."/>
            <person name="Darby A.C."/>
            <person name="Makepeace B.L."/>
        </authorList>
    </citation>
    <scope>NUCLEOTIDE SEQUENCE [LARGE SCALE GENOMIC DNA]</scope>
    <source>
        <strain evidence="6">UoL-WK</strain>
    </source>
</reference>
<dbReference type="AlphaFoldDB" id="A0A3S3NJA2"/>
<evidence type="ECO:0000313" key="7">
    <source>
        <dbReference type="Proteomes" id="UP000285301"/>
    </source>
</evidence>
<evidence type="ECO:0000256" key="1">
    <source>
        <dbReference type="ARBA" id="ARBA00004141"/>
    </source>
</evidence>
<feature type="non-terminal residue" evidence="6">
    <location>
        <position position="1"/>
    </location>
</feature>
<dbReference type="EMBL" id="NCKU01006185">
    <property type="protein sequence ID" value="RWS03755.1"/>
    <property type="molecule type" value="Genomic_DNA"/>
</dbReference>
<keyword evidence="6" id="KW-0675">Receptor</keyword>
<dbReference type="Pfam" id="PF02931">
    <property type="entry name" value="Neur_chan_LBD"/>
    <property type="match status" value="1"/>
</dbReference>
<dbReference type="Proteomes" id="UP000285301">
    <property type="component" value="Unassembled WGS sequence"/>
</dbReference>
<evidence type="ECO:0000313" key="6">
    <source>
        <dbReference type="EMBL" id="RWS03809.1"/>
    </source>
</evidence>
<evidence type="ECO:0000313" key="5">
    <source>
        <dbReference type="EMBL" id="RWS03755.1"/>
    </source>
</evidence>
<keyword evidence="3" id="KW-0813">Transport</keyword>
<keyword evidence="2" id="KW-0472">Membrane</keyword>
<gene>
    <name evidence="5" type="ORF">B4U79_08122</name>
    <name evidence="6" type="ORF">B4U79_11344</name>
</gene>